<evidence type="ECO:0000256" key="6">
    <source>
        <dbReference type="ARBA" id="ARBA00022776"/>
    </source>
</evidence>
<dbReference type="PANTHER" id="PTHR19918:SF1">
    <property type="entry name" value="FIZZY-RELATED PROTEIN HOMOLOG"/>
    <property type="match status" value="1"/>
</dbReference>
<dbReference type="GO" id="GO:1990757">
    <property type="term" value="F:ubiquitin ligase activator activity"/>
    <property type="evidence" value="ECO:0007669"/>
    <property type="project" value="TreeGrafter"/>
</dbReference>
<dbReference type="GO" id="GO:0031145">
    <property type="term" value="P:anaphase-promoting complex-dependent catabolic process"/>
    <property type="evidence" value="ECO:0007669"/>
    <property type="project" value="TreeGrafter"/>
</dbReference>
<dbReference type="InterPro" id="IPR001680">
    <property type="entry name" value="WD40_rpt"/>
</dbReference>
<organism evidence="13">
    <name type="scientific">Castor canadensis</name>
    <name type="common">American beaver</name>
    <dbReference type="NCBI Taxonomy" id="51338"/>
    <lineage>
        <taxon>Eukaryota</taxon>
        <taxon>Metazoa</taxon>
        <taxon>Chordata</taxon>
        <taxon>Craniata</taxon>
        <taxon>Vertebrata</taxon>
        <taxon>Euteleostomi</taxon>
        <taxon>Mammalia</taxon>
        <taxon>Eutheria</taxon>
        <taxon>Euarchontoglires</taxon>
        <taxon>Glires</taxon>
        <taxon>Rodentia</taxon>
        <taxon>Castorimorpha</taxon>
        <taxon>Castoridae</taxon>
        <taxon>Castor</taxon>
    </lineage>
</organism>
<dbReference type="GO" id="GO:1905786">
    <property type="term" value="P:positive regulation of anaphase-promoting complex-dependent catabolic process"/>
    <property type="evidence" value="ECO:0007669"/>
    <property type="project" value="TreeGrafter"/>
</dbReference>
<dbReference type="InterPro" id="IPR033010">
    <property type="entry name" value="Cdc20/Fizzy"/>
</dbReference>
<comment type="similarity">
    <text evidence="2">Belongs to the WD repeat CDC20/Fizzy family.</text>
</comment>
<dbReference type="Pfam" id="PF24807">
    <property type="entry name" value="WD40_CDC20-Fz"/>
    <property type="match status" value="1"/>
</dbReference>
<dbReference type="FunFam" id="2.130.10.10:FF:000025">
    <property type="entry name" value="FIZZY-related 2 isoform 1"/>
    <property type="match status" value="1"/>
</dbReference>
<evidence type="ECO:0000256" key="3">
    <source>
        <dbReference type="ARBA" id="ARBA00022574"/>
    </source>
</evidence>
<keyword evidence="6" id="KW-0498">Mitosis</keyword>
<dbReference type="GO" id="GO:0005680">
    <property type="term" value="C:anaphase-promoting complex"/>
    <property type="evidence" value="ECO:0007669"/>
    <property type="project" value="TreeGrafter"/>
</dbReference>
<evidence type="ECO:0000259" key="12">
    <source>
        <dbReference type="Pfam" id="PF24807"/>
    </source>
</evidence>
<dbReference type="PANTHER" id="PTHR19918">
    <property type="entry name" value="CELL DIVISION CYCLE 20 CDC20 FIZZY -RELATED"/>
    <property type="match status" value="1"/>
</dbReference>
<protein>
    <recommendedName>
        <fullName evidence="8">Fizzy-related protein homolog</fullName>
    </recommendedName>
    <alternativeName>
        <fullName evidence="9">Cdh1/Hct1 homolog</fullName>
    </alternativeName>
</protein>
<evidence type="ECO:0000256" key="11">
    <source>
        <dbReference type="SAM" id="MobiDB-lite"/>
    </source>
</evidence>
<dbReference type="InterPro" id="IPR019775">
    <property type="entry name" value="WD40_repeat_CS"/>
</dbReference>
<dbReference type="Gene3D" id="2.130.10.10">
    <property type="entry name" value="YVTN repeat-like/Quinoprotein amine dehydrogenase"/>
    <property type="match status" value="1"/>
</dbReference>
<evidence type="ECO:0000256" key="1">
    <source>
        <dbReference type="ARBA" id="ARBA00004906"/>
    </source>
</evidence>
<feature type="region of interest" description="Disordered" evidence="11">
    <location>
        <begin position="105"/>
        <end position="124"/>
    </location>
</feature>
<dbReference type="PROSITE" id="PS50082">
    <property type="entry name" value="WD_REPEATS_2"/>
    <property type="match status" value="3"/>
</dbReference>
<keyword evidence="4" id="KW-0132">Cell division</keyword>
<feature type="compositionally biased region" description="Basic and acidic residues" evidence="11">
    <location>
        <begin position="106"/>
        <end position="124"/>
    </location>
</feature>
<evidence type="ECO:0000256" key="7">
    <source>
        <dbReference type="ARBA" id="ARBA00023306"/>
    </source>
</evidence>
<evidence type="ECO:0000313" key="13">
    <source>
        <dbReference type="Ensembl" id="ENSCCNP00000014635.1"/>
    </source>
</evidence>
<reference evidence="13" key="1">
    <citation type="submission" date="2023-09" db="UniProtKB">
        <authorList>
            <consortium name="Ensembl"/>
        </authorList>
    </citation>
    <scope>IDENTIFICATION</scope>
</reference>
<gene>
    <name evidence="13" type="primary">Fzr1</name>
</gene>
<dbReference type="Ensembl" id="ENSCCNT00000019167.1">
    <property type="protein sequence ID" value="ENSCCNP00000014635.1"/>
    <property type="gene ID" value="ENSCCNG00000015094.1"/>
</dbReference>
<dbReference type="SMART" id="SM00320">
    <property type="entry name" value="WD40"/>
    <property type="match status" value="6"/>
</dbReference>
<keyword evidence="3 10" id="KW-0853">WD repeat</keyword>
<proteinExistence type="inferred from homology"/>
<evidence type="ECO:0000256" key="10">
    <source>
        <dbReference type="PROSITE-ProRule" id="PRU00221"/>
    </source>
</evidence>
<dbReference type="PROSITE" id="PS00678">
    <property type="entry name" value="WD_REPEATS_1"/>
    <property type="match status" value="1"/>
</dbReference>
<dbReference type="CDD" id="cd00200">
    <property type="entry name" value="WD40"/>
    <property type="match status" value="1"/>
</dbReference>
<feature type="repeat" description="WD" evidence="10">
    <location>
        <begin position="136"/>
        <end position="177"/>
    </location>
</feature>
<feature type="compositionally biased region" description="Polar residues" evidence="11">
    <location>
        <begin position="32"/>
        <end position="42"/>
    </location>
</feature>
<accession>A0A8C0WNU2</accession>
<feature type="compositionally biased region" description="Basic and acidic residues" evidence="11">
    <location>
        <begin position="76"/>
        <end position="86"/>
    </location>
</feature>
<name>A0A8C0WNU2_CASCN</name>
<dbReference type="InterPro" id="IPR036322">
    <property type="entry name" value="WD40_repeat_dom_sf"/>
</dbReference>
<feature type="repeat" description="WD" evidence="10">
    <location>
        <begin position="350"/>
        <end position="391"/>
    </location>
</feature>
<dbReference type="GO" id="GO:0010997">
    <property type="term" value="F:anaphase-promoting complex binding"/>
    <property type="evidence" value="ECO:0007669"/>
    <property type="project" value="InterPro"/>
</dbReference>
<dbReference type="InterPro" id="IPR056150">
    <property type="entry name" value="WD40_CDC20-Fz"/>
</dbReference>
<evidence type="ECO:0000256" key="5">
    <source>
        <dbReference type="ARBA" id="ARBA00022737"/>
    </source>
</evidence>
<dbReference type="GO" id="GO:0051301">
    <property type="term" value="P:cell division"/>
    <property type="evidence" value="ECO:0007669"/>
    <property type="project" value="UniProtKB-KW"/>
</dbReference>
<dbReference type="PROSITE" id="PS50294">
    <property type="entry name" value="WD_REPEATS_REGION"/>
    <property type="match status" value="2"/>
</dbReference>
<feature type="region of interest" description="Disordered" evidence="11">
    <location>
        <begin position="30"/>
        <end position="51"/>
    </location>
</feature>
<feature type="repeat" description="WD" evidence="10">
    <location>
        <begin position="220"/>
        <end position="261"/>
    </location>
</feature>
<comment type="pathway">
    <text evidence="1">Protein modification; protein ubiquitination.</text>
</comment>
<feature type="domain" description="CDC20/Fizzy WD40" evidence="12">
    <location>
        <begin position="129"/>
        <end position="381"/>
    </location>
</feature>
<evidence type="ECO:0000256" key="4">
    <source>
        <dbReference type="ARBA" id="ARBA00022618"/>
    </source>
</evidence>
<dbReference type="SUPFAM" id="SSF50978">
    <property type="entry name" value="WD40 repeat-like"/>
    <property type="match status" value="1"/>
</dbReference>
<dbReference type="InterPro" id="IPR015943">
    <property type="entry name" value="WD40/YVTN_repeat-like_dom_sf"/>
</dbReference>
<keyword evidence="5" id="KW-0677">Repeat</keyword>
<evidence type="ECO:0000256" key="9">
    <source>
        <dbReference type="ARBA" id="ARBA00081406"/>
    </source>
</evidence>
<evidence type="ECO:0000256" key="8">
    <source>
        <dbReference type="ARBA" id="ARBA00073600"/>
    </source>
</evidence>
<dbReference type="AlphaFoldDB" id="A0A8C0WNU2"/>
<evidence type="ECO:0000256" key="2">
    <source>
        <dbReference type="ARBA" id="ARBA00006445"/>
    </source>
</evidence>
<feature type="region of interest" description="Disordered" evidence="11">
    <location>
        <begin position="64"/>
        <end position="88"/>
    </location>
</feature>
<sequence length="404" mass="44847">MDQDYERRLLRQIVIQNENTMPCVSEMRRTLTPANSPVSSPSKHGDRFIPSRAGANWSVNFHRINENEKSPSQNRKAKDATSDNGKDGLAYSALLKNELLGAGIEKVQDPQTEDRRLQPSTPERKGLFTVTRLCDLSVEGDSVTSVGWSERGNLVAVGTHKGFVQIWDAAAGKKLSMLEGHTARVGALAWNADQLSSGSRDRMILQRDIRTPPLQSERRLQGHRQEVCGLKWSTDHQLLASGGNDNKLLVWNHSSLSPVQQYTEHLAAVKAIAWSPHQHGLLASGGGTADRCIRFWNTLTGQPLQCIDTGSQVCNLAWSKHANELVSTHGYSQNQILVWKYPSLTQVAKLTGHSYRVLYLAMSPDGEAIVTGAGDETLRFWNVFSKTRSTKESVSVLNLFTRIR</sequence>
<keyword evidence="7" id="KW-0131">Cell cycle</keyword>